<dbReference type="Pfam" id="PF00291">
    <property type="entry name" value="PALP"/>
    <property type="match status" value="1"/>
</dbReference>
<evidence type="ECO:0000259" key="19">
    <source>
        <dbReference type="PROSITE" id="PS50174"/>
    </source>
</evidence>
<comment type="cofactor">
    <cofactor evidence="1">
        <name>pyridoxal 5'-phosphate</name>
        <dbReference type="ChEBI" id="CHEBI:597326"/>
    </cofactor>
</comment>
<feature type="region of interest" description="Disordered" evidence="16">
    <location>
        <begin position="562"/>
        <end position="604"/>
    </location>
</feature>
<evidence type="ECO:0000256" key="4">
    <source>
        <dbReference type="ARBA" id="ARBA00007103"/>
    </source>
</evidence>
<dbReference type="InterPro" id="IPR001926">
    <property type="entry name" value="TrpB-like_PALP"/>
</dbReference>
<dbReference type="PANTHER" id="PTHR13288:SF8">
    <property type="entry name" value="SPLICING FACTOR 45"/>
    <property type="match status" value="1"/>
</dbReference>
<name>A0A9R1QA50_TRITD</name>
<evidence type="ECO:0000256" key="9">
    <source>
        <dbReference type="ARBA" id="ARBA00022884"/>
    </source>
</evidence>
<dbReference type="InterPro" id="IPR003954">
    <property type="entry name" value="RRM_euk-type"/>
</dbReference>
<comment type="subcellular location">
    <subcellularLocation>
        <location evidence="2">Nucleus</location>
    </subcellularLocation>
</comment>
<dbReference type="EC" id="2.5.1.47" evidence="5"/>
<comment type="pathway">
    <text evidence="3">Amino-acid biosynthesis; L-cysteine biosynthesis; L-cysteine from L-serine: step 2/2.</text>
</comment>
<dbReference type="GO" id="GO:0006535">
    <property type="term" value="P:cysteine biosynthetic process from serine"/>
    <property type="evidence" value="ECO:0007669"/>
    <property type="project" value="InterPro"/>
</dbReference>
<dbReference type="Gene3D" id="1.10.8.270">
    <property type="entry name" value="putative rabgap domain of human tbc1 domain family member 14 like domains"/>
    <property type="match status" value="1"/>
</dbReference>
<accession>A0A9R1QA50</accession>
<dbReference type="GO" id="GO:0045292">
    <property type="term" value="P:mRNA cis splicing, via spliceosome"/>
    <property type="evidence" value="ECO:0007669"/>
    <property type="project" value="InterPro"/>
</dbReference>
<protein>
    <recommendedName>
        <fullName evidence="5">cysteine synthase</fullName>
        <ecNumber evidence="5">2.5.1.47</ecNumber>
    </recommendedName>
</protein>
<gene>
    <name evidence="20" type="ORF">TRITD_3Bv1G028830</name>
</gene>
<comment type="catalytic activity">
    <reaction evidence="14">
        <text>O-acetyl-L-serine + hydrogen sulfide = L-cysteine + acetate</text>
        <dbReference type="Rhea" id="RHEA:14829"/>
        <dbReference type="ChEBI" id="CHEBI:29919"/>
        <dbReference type="ChEBI" id="CHEBI:30089"/>
        <dbReference type="ChEBI" id="CHEBI:35235"/>
        <dbReference type="ChEBI" id="CHEBI:58340"/>
        <dbReference type="EC" id="2.5.1.47"/>
    </reaction>
</comment>
<evidence type="ECO:0000256" key="16">
    <source>
        <dbReference type="SAM" id="MobiDB-lite"/>
    </source>
</evidence>
<feature type="compositionally biased region" description="Gly residues" evidence="16">
    <location>
        <begin position="409"/>
        <end position="419"/>
    </location>
</feature>
<dbReference type="SUPFAM" id="SSF54928">
    <property type="entry name" value="RNA-binding domain, RBD"/>
    <property type="match status" value="1"/>
</dbReference>
<dbReference type="Pfam" id="PF08164">
    <property type="entry name" value="TRAUB"/>
    <property type="match status" value="1"/>
</dbReference>
<dbReference type="Gramene" id="TRITD3Bv1G028830.10">
    <property type="protein sequence ID" value="TRITD3Bv1G028830.10"/>
    <property type="gene ID" value="TRITD3Bv1G028830"/>
</dbReference>
<dbReference type="SMART" id="SM00443">
    <property type="entry name" value="G_patch"/>
    <property type="match status" value="1"/>
</dbReference>
<dbReference type="InterPro" id="IPR012617">
    <property type="entry name" value="AATF_C"/>
</dbReference>
<dbReference type="FunFam" id="3.40.50.1100:FF:000067">
    <property type="entry name" value="Cysteine synthase"/>
    <property type="match status" value="1"/>
</dbReference>
<feature type="domain" description="G-patch" evidence="19">
    <location>
        <begin position="1222"/>
        <end position="1268"/>
    </location>
</feature>
<dbReference type="Gene3D" id="3.40.50.1100">
    <property type="match status" value="3"/>
</dbReference>
<dbReference type="InterPro" id="IPR035969">
    <property type="entry name" value="Rab-GAP_TBC_sf"/>
</dbReference>
<dbReference type="InterPro" id="IPR000504">
    <property type="entry name" value="RRM_dom"/>
</dbReference>
<dbReference type="Gene3D" id="3.30.70.330">
    <property type="match status" value="1"/>
</dbReference>
<evidence type="ECO:0000259" key="18">
    <source>
        <dbReference type="PROSITE" id="PS50102"/>
    </source>
</evidence>
<dbReference type="GO" id="GO:0005737">
    <property type="term" value="C:cytoplasm"/>
    <property type="evidence" value="ECO:0007669"/>
    <property type="project" value="UniProtKB-ARBA"/>
</dbReference>
<feature type="compositionally biased region" description="Basic and acidic residues" evidence="16">
    <location>
        <begin position="562"/>
        <end position="572"/>
    </location>
</feature>
<feature type="compositionally biased region" description="Polar residues" evidence="16">
    <location>
        <begin position="573"/>
        <end position="604"/>
    </location>
</feature>
<dbReference type="PROSITE" id="PS00901">
    <property type="entry name" value="CYS_SYNTHASE"/>
    <property type="match status" value="1"/>
</dbReference>
<dbReference type="InterPro" id="IPR038765">
    <property type="entry name" value="Papain-like_cys_pep_sf"/>
</dbReference>
<dbReference type="InterPro" id="IPR000195">
    <property type="entry name" value="Rab-GAP-TBC_dom"/>
</dbReference>
<dbReference type="PROSITE" id="PS50102">
    <property type="entry name" value="RRM"/>
    <property type="match status" value="1"/>
</dbReference>
<feature type="domain" description="RRM" evidence="18">
    <location>
        <begin position="1284"/>
        <end position="1370"/>
    </location>
</feature>
<evidence type="ECO:0000256" key="2">
    <source>
        <dbReference type="ARBA" id="ARBA00004123"/>
    </source>
</evidence>
<evidence type="ECO:0000256" key="11">
    <source>
        <dbReference type="ARBA" id="ARBA00023187"/>
    </source>
</evidence>
<keyword evidence="13" id="KW-0539">Nucleus</keyword>
<dbReference type="SUPFAM" id="SSF47923">
    <property type="entry name" value="Ypt/Rab-GAP domain of gyp1p"/>
    <property type="match status" value="2"/>
</dbReference>
<dbReference type="Gene3D" id="3.40.395.10">
    <property type="entry name" value="Adenoviral Proteinase, Chain A"/>
    <property type="match status" value="1"/>
</dbReference>
<dbReference type="GO" id="GO:0071011">
    <property type="term" value="C:precatalytic spliceosome"/>
    <property type="evidence" value="ECO:0007669"/>
    <property type="project" value="TreeGrafter"/>
</dbReference>
<evidence type="ECO:0000256" key="3">
    <source>
        <dbReference type="ARBA" id="ARBA00004962"/>
    </source>
</evidence>
<feature type="region of interest" description="Disordered" evidence="16">
    <location>
        <begin position="1110"/>
        <end position="1148"/>
    </location>
</feature>
<dbReference type="InterPro" id="IPR012677">
    <property type="entry name" value="Nucleotide-bd_a/b_plait_sf"/>
</dbReference>
<dbReference type="SUPFAM" id="SSF53686">
    <property type="entry name" value="Tryptophan synthase beta subunit-like PLP-dependent enzymes"/>
    <property type="match status" value="1"/>
</dbReference>
<evidence type="ECO:0000256" key="14">
    <source>
        <dbReference type="ARBA" id="ARBA00047931"/>
    </source>
</evidence>
<feature type="region of interest" description="Disordered" evidence="16">
    <location>
        <begin position="2123"/>
        <end position="2144"/>
    </location>
</feature>
<evidence type="ECO:0000256" key="12">
    <source>
        <dbReference type="ARBA" id="ARBA00023192"/>
    </source>
</evidence>
<evidence type="ECO:0000256" key="15">
    <source>
        <dbReference type="PROSITE-ProRule" id="PRU00176"/>
    </source>
</evidence>
<dbReference type="PANTHER" id="PTHR13288">
    <property type="entry name" value="SPLICING FACTOR 45 SPF45"/>
    <property type="match status" value="1"/>
</dbReference>
<evidence type="ECO:0000313" key="20">
    <source>
        <dbReference type="EMBL" id="VAH72833.1"/>
    </source>
</evidence>
<feature type="domain" description="Rab-GAP TBC" evidence="17">
    <location>
        <begin position="775"/>
        <end position="936"/>
    </location>
</feature>
<dbReference type="CDD" id="cd12647">
    <property type="entry name" value="RRM_UHM_SPF45"/>
    <property type="match status" value="1"/>
</dbReference>
<dbReference type="FunFam" id="3.30.70.330:FF:000079">
    <property type="entry name" value="Putative splicing factor 45"/>
    <property type="match status" value="1"/>
</dbReference>
<feature type="region of interest" description="Disordered" evidence="16">
    <location>
        <begin position="341"/>
        <end position="419"/>
    </location>
</feature>
<dbReference type="InterPro" id="IPR040052">
    <property type="entry name" value="RBM17"/>
</dbReference>
<evidence type="ECO:0000256" key="13">
    <source>
        <dbReference type="ARBA" id="ARBA00023242"/>
    </source>
</evidence>
<evidence type="ECO:0000313" key="21">
    <source>
        <dbReference type="Proteomes" id="UP000324705"/>
    </source>
</evidence>
<dbReference type="InterPro" id="IPR036052">
    <property type="entry name" value="TrpB-like_PALP_sf"/>
</dbReference>
<dbReference type="SUPFAM" id="SSF54001">
    <property type="entry name" value="Cysteine proteinases"/>
    <property type="match status" value="1"/>
</dbReference>
<dbReference type="InterPro" id="IPR000467">
    <property type="entry name" value="G_patch_dom"/>
</dbReference>
<dbReference type="SMART" id="SM00361">
    <property type="entry name" value="RRM_1"/>
    <property type="match status" value="1"/>
</dbReference>
<dbReference type="InterPro" id="IPR035979">
    <property type="entry name" value="RBD_domain_sf"/>
</dbReference>
<keyword evidence="10" id="KW-0663">Pyridoxal phosphate</keyword>
<dbReference type="InterPro" id="IPR001216">
    <property type="entry name" value="P-phosphate_BS"/>
</dbReference>
<feature type="region of interest" description="Disordered" evidence="16">
    <location>
        <begin position="1008"/>
        <end position="1080"/>
    </location>
</feature>
<evidence type="ECO:0000256" key="8">
    <source>
        <dbReference type="ARBA" id="ARBA00022679"/>
    </source>
</evidence>
<dbReference type="Pfam" id="PF01585">
    <property type="entry name" value="G-patch"/>
    <property type="match status" value="1"/>
</dbReference>
<sequence length="2477" mass="274527">MAPWTPSPVAATAAAASQAQLGFSAARPAQARQAAVLPPLARRFPGSSLLAVNAPAPSPSWRRHALATEVEGLNIADDVTQLIGKTPMVYLNKIVKGCVANVAAKLEIMEPCCSVKDRIGISMISDAEEKGLITPGKVHYETTGPEIWEDSKGKVDIFIGGIGTGGTISGAGRFLKEKNPDVKVIGVEPTESNILSGGKPGPHKIQGIGAGFVPRNLDSDVLNEVIEADSSIMLVLRSYTSTIAYASSIVISSDEAVETAKQLALQEGLLVGISSGAAAAAAIKVAQRPENAGKLIVVVFPSFGERYLSSVLFQSIREECEKMEAEAENPAHPLQDQELAARAAGGRGAAGSTPAARAASRQQAPRAIRIPPPTRARRRSGLPSPPPRRRTGDGRGGSMSQPHRRSTGNGNGGAGSGAGGGGGGDYIKSWIMCGNLQRGFGSLVREPCGLSPDPYYLKGGKMLRPEKWNACFDADGKVIGFRKALKFIVLGGMDPSIRAEVWEFLLGCYALSSTTEYRRKLRAARREKYQCLVRQCKSMHPSIGTGELAYAVGSKLMDVRTMPKENDSREEVSTSQRASENAPGSTVENSNLNYDSAGTPESQSCSKSAEVAGFNAHNDSSVYNSSKFMVSSTVVNSCLSDSGDYNDMGEPRYDSETFMEYPSLPGTNLFANDGGDVNGVDESLCSFSVPEDRLRQRDERMHSFQINNNIDLIMESNSSDLFRASNSDSAIFHSDAFKQGRWLDDTGYNREIVDSLKISDAPEADFVDGTKSDSPVANKDRVAEWLWTLHRIVVDVVRTDSHLDFYGESRNMARMSDILAVYAWVDPSTGYCQGMSDLLSPFVVLYEDDADAFWCFEMLLRRMRENFQLEGPTGVMKQLEALWKIMELTDTELFEHLSAIGAESLHFAFRMLLVLFRRELSFEESLSMWEMMWAADFDEDAIRNLEANCLEQLLLDVKNDFSCEAKEEPRMFNDNILKINVKRCVRLAVRLRKKYQYKMLGGLYGDLPPPTSAAGDDDKPTASVWSSATKMAPPTLRKPSATFAPPTSLLRNQHPRPAAAPKASAVHQQQQQQPPHPLPLASAVTTTTAASFHPALVAVQSTVLEEYDPARPNDYEDYRKEKLKRAKDAEMKKELDRRRREDQERERERELREAEARLREEQSRASSLNISGEEAWKRRAAMSGAGGGATPQRVSSPPHGDASGFSIPGSSSSGLGVGAGGQMTAAQRMMAKMGWKEGQGLGKQEQGITAPLVARKTDRRAGVIVDESSSRRPRSANFEGQPTRVVLLRNMIGPGEVDDELEDEIASECSKFGAVLRVLIFEITQANFPADEAVRIFVLFERTEDSTKALVELEGRYFGGRIVHATFFDEGRFERNELAPMPGEVPGMPIFQTRWSAKRLREIANDIKGKKRDVISKSSFEDLLFISPLVPPPEELLDFIIMNIDPKNRVLKINDHKEIHFSKDMVKKIFNVPSGSRPIEFGKRGKADFREVYLHGGDRALIASAVSVLSKTDDDDTIERSWVLLCLALVLTPGTGNMVPLDYLYTLRDMSMVHEFEWDEHIMCDVMREVKKYQDRRNEGRGKFLIGGCLPMLPIIYMDHLDVPRGCLVDHTINYSLPRACFVHEMDFYAIVAVDTLDDGFGKRPFRTSTPYAVVEFMSYVDQHHQGAASEHVTEELSEISEQGCAVGGATHTPDVPKSSHMQANVHVGADAAFMDREPKVKASLSVYQGGLLLQACLMGLQLNLLRNSPSIRSSPTFTMSLYRLRNSPSNQPLPLYHLRNSPSNQPLPLYHLRNSPSNHNGRGEDSCSKANNTEFKPPRSPSFAHVNLTRRPGTLEDGPSFGLFEPGSDDDLLFQEFPQVRTSPAKTFVADLDSFLSIRMRSPLFGESPATSAGPVYDVTPIATRPPISAGPAEAGVAETSEEVVIEASSGGKRDAKKPTLKRVEKTPENAPKLKRMKKIIVNASDDAIYKQYCCTNYHIKDPPEGKPLIGGFDVSFKHFSNGLKKRAHLNNEVMSLYVESFNIEHMYSKRKPRKFAFSPHTASKLAVDPSSFQTRSCSKDLERACERNNIMKSDQLFFTIVKDGHWEVVVVNLMHKQFNAFDSRGDDPDYVNILEKPCCNLDTREDDDEESLHEEEDDGEMGELEQQYRTLQANQQSILQTLKQHRDDDVSRGQAIKNQKALWDKTLEMRFLLQKAFSTSNKLPKDPSKSRFCSHDQEIEQAYVDLLDSSKQTLGCMLELQKALLEQNQAAKGANDTLPDSNGESDEWLQVQKLHTRRSFVNQRYAVLPLYAYHILITPFRNTEIDKWQRKTQVTTGAAALKGKLHAFNQNISDQVAGYMRDPSRMIHRMYLRKSDVGVFGESAAEPATTVEGKDVEGDPELIDDSEFYHQLLKEFLESCDNGASESAFYALRKKQNKKRKLVDRRASKSRKIRYSVHEKIANFMAPVPMTVPPMASKLFENLFGMGNLQKSAAV</sequence>
<proteinExistence type="inferred from homology"/>
<feature type="compositionally biased region" description="Low complexity" evidence="16">
    <location>
        <begin position="341"/>
        <end position="369"/>
    </location>
</feature>
<evidence type="ECO:0000259" key="17">
    <source>
        <dbReference type="PROSITE" id="PS50086"/>
    </source>
</evidence>
<keyword evidence="12" id="KW-0198">Cysteine biosynthesis</keyword>
<dbReference type="InterPro" id="IPR025160">
    <property type="entry name" value="AATF"/>
</dbReference>
<keyword evidence="11" id="KW-0508">mRNA splicing</keyword>
<keyword evidence="8" id="KW-0808">Transferase</keyword>
<organism evidence="20 21">
    <name type="scientific">Triticum turgidum subsp. durum</name>
    <name type="common">Durum wheat</name>
    <name type="synonym">Triticum durum</name>
    <dbReference type="NCBI Taxonomy" id="4567"/>
    <lineage>
        <taxon>Eukaryota</taxon>
        <taxon>Viridiplantae</taxon>
        <taxon>Streptophyta</taxon>
        <taxon>Embryophyta</taxon>
        <taxon>Tracheophyta</taxon>
        <taxon>Spermatophyta</taxon>
        <taxon>Magnoliopsida</taxon>
        <taxon>Liliopsida</taxon>
        <taxon>Poales</taxon>
        <taxon>Poaceae</taxon>
        <taxon>BOP clade</taxon>
        <taxon>Pooideae</taxon>
        <taxon>Triticodae</taxon>
        <taxon>Triticeae</taxon>
        <taxon>Triticinae</taxon>
        <taxon>Triticum</taxon>
    </lineage>
</organism>
<dbReference type="SMART" id="SM00164">
    <property type="entry name" value="TBC"/>
    <property type="match status" value="1"/>
</dbReference>
<dbReference type="Proteomes" id="UP000324705">
    <property type="component" value="Chromosome 3B"/>
</dbReference>
<dbReference type="GO" id="GO:0004124">
    <property type="term" value="F:cysteine synthase activity"/>
    <property type="evidence" value="ECO:0007669"/>
    <property type="project" value="UniProtKB-EC"/>
</dbReference>
<evidence type="ECO:0000256" key="5">
    <source>
        <dbReference type="ARBA" id="ARBA00012681"/>
    </source>
</evidence>
<dbReference type="GO" id="GO:0003723">
    <property type="term" value="F:RNA binding"/>
    <property type="evidence" value="ECO:0007669"/>
    <property type="project" value="UniProtKB-UniRule"/>
</dbReference>
<keyword evidence="6" id="KW-0028">Amino-acid biosynthesis</keyword>
<dbReference type="Pfam" id="PF13339">
    <property type="entry name" value="AATF-Che1"/>
    <property type="match status" value="1"/>
</dbReference>
<feature type="region of interest" description="Disordered" evidence="16">
    <location>
        <begin position="1773"/>
        <end position="1827"/>
    </location>
</feature>
<feature type="compositionally biased region" description="Low complexity" evidence="16">
    <location>
        <begin position="1067"/>
        <end position="1080"/>
    </location>
</feature>
<evidence type="ECO:0000256" key="10">
    <source>
        <dbReference type="ARBA" id="ARBA00022898"/>
    </source>
</evidence>
<feature type="compositionally biased region" description="Acidic residues" evidence="16">
    <location>
        <begin position="2126"/>
        <end position="2144"/>
    </location>
</feature>
<reference evidence="20 21" key="1">
    <citation type="submission" date="2017-09" db="EMBL/GenBank/DDBJ databases">
        <authorList>
            <consortium name="International Durum Wheat Genome Sequencing Consortium (IDWGSC)"/>
            <person name="Milanesi L."/>
        </authorList>
    </citation>
    <scope>NUCLEOTIDE SEQUENCE [LARGE SCALE GENOMIC DNA]</scope>
    <source>
        <strain evidence="21">cv. Svevo</strain>
    </source>
</reference>
<keyword evidence="9 15" id="KW-0694">RNA-binding</keyword>
<feature type="region of interest" description="Disordered" evidence="16">
    <location>
        <begin position="1181"/>
        <end position="1220"/>
    </location>
</feature>
<dbReference type="Pfam" id="PF00566">
    <property type="entry name" value="RabGAP-TBC"/>
    <property type="match status" value="1"/>
</dbReference>
<feature type="compositionally biased region" description="Low complexity" evidence="16">
    <location>
        <begin position="1203"/>
        <end position="1214"/>
    </location>
</feature>
<evidence type="ECO:0000256" key="1">
    <source>
        <dbReference type="ARBA" id="ARBA00001933"/>
    </source>
</evidence>
<keyword evidence="7" id="KW-0507">mRNA processing</keyword>
<dbReference type="EMBL" id="LT934116">
    <property type="protein sequence ID" value="VAH72833.1"/>
    <property type="molecule type" value="Genomic_DNA"/>
</dbReference>
<dbReference type="FunFam" id="1.10.8.270:FF:000021">
    <property type="entry name" value="Ypt/Rab-GAP domain of gyp1p superfamily protein"/>
    <property type="match status" value="1"/>
</dbReference>
<keyword evidence="21" id="KW-1185">Reference proteome</keyword>
<dbReference type="InterPro" id="IPR034653">
    <property type="entry name" value="SPF45_RRM"/>
</dbReference>
<dbReference type="Gene3D" id="1.10.472.80">
    <property type="entry name" value="Ypt/Rab-GAP domain of gyp1p, domain 3"/>
    <property type="match status" value="1"/>
</dbReference>
<evidence type="ECO:0000256" key="6">
    <source>
        <dbReference type="ARBA" id="ARBA00022605"/>
    </source>
</evidence>
<evidence type="ECO:0000256" key="7">
    <source>
        <dbReference type="ARBA" id="ARBA00022664"/>
    </source>
</evidence>
<dbReference type="PROSITE" id="PS50174">
    <property type="entry name" value="G_PATCH"/>
    <property type="match status" value="1"/>
</dbReference>
<dbReference type="PROSITE" id="PS50086">
    <property type="entry name" value="TBC_RABGAP"/>
    <property type="match status" value="1"/>
</dbReference>
<comment type="similarity">
    <text evidence="4">Belongs to the cysteine synthase/cystathionine beta-synthase family.</text>
</comment>